<dbReference type="Proteomes" id="UP000799444">
    <property type="component" value="Unassembled WGS sequence"/>
</dbReference>
<evidence type="ECO:0000256" key="1">
    <source>
        <dbReference type="ARBA" id="ARBA00022737"/>
    </source>
</evidence>
<gene>
    <name evidence="4" type="ORF">EJ04DRAFT_496968</name>
</gene>
<protein>
    <recommendedName>
        <fullName evidence="6">NACHT domain-containing protein</fullName>
    </recommendedName>
</protein>
<dbReference type="Gene3D" id="3.40.50.300">
    <property type="entry name" value="P-loop containing nucleotide triphosphate hydrolases"/>
    <property type="match status" value="1"/>
</dbReference>
<feature type="domain" description="Nephrocystin 3-like N-terminal" evidence="3">
    <location>
        <begin position="261"/>
        <end position="422"/>
    </location>
</feature>
<feature type="domain" description="DUF7708" evidence="2">
    <location>
        <begin position="66"/>
        <end position="205"/>
    </location>
</feature>
<dbReference type="InterPro" id="IPR056884">
    <property type="entry name" value="NPHP3-like_N"/>
</dbReference>
<name>A0A9P4QTL6_9PLEO</name>
<dbReference type="PANTHER" id="PTHR10039:SF14">
    <property type="entry name" value="NACHT DOMAIN-CONTAINING PROTEIN"/>
    <property type="match status" value="1"/>
</dbReference>
<reference evidence="4" key="1">
    <citation type="journal article" date="2020" name="Stud. Mycol.">
        <title>101 Dothideomycetes genomes: a test case for predicting lifestyles and emergence of pathogens.</title>
        <authorList>
            <person name="Haridas S."/>
            <person name="Albert R."/>
            <person name="Binder M."/>
            <person name="Bloem J."/>
            <person name="Labutti K."/>
            <person name="Salamov A."/>
            <person name="Andreopoulos B."/>
            <person name="Baker S."/>
            <person name="Barry K."/>
            <person name="Bills G."/>
            <person name="Bluhm B."/>
            <person name="Cannon C."/>
            <person name="Castanera R."/>
            <person name="Culley D."/>
            <person name="Daum C."/>
            <person name="Ezra D."/>
            <person name="Gonzalez J."/>
            <person name="Henrissat B."/>
            <person name="Kuo A."/>
            <person name="Liang C."/>
            <person name="Lipzen A."/>
            <person name="Lutzoni F."/>
            <person name="Magnuson J."/>
            <person name="Mondo S."/>
            <person name="Nolan M."/>
            <person name="Ohm R."/>
            <person name="Pangilinan J."/>
            <person name="Park H.-J."/>
            <person name="Ramirez L."/>
            <person name="Alfaro M."/>
            <person name="Sun H."/>
            <person name="Tritt A."/>
            <person name="Yoshinaga Y."/>
            <person name="Zwiers L.-H."/>
            <person name="Turgeon B."/>
            <person name="Goodwin S."/>
            <person name="Spatafora J."/>
            <person name="Crous P."/>
            <person name="Grigoriev I."/>
        </authorList>
    </citation>
    <scope>NUCLEOTIDE SEQUENCE</scope>
    <source>
        <strain evidence="4">CBS 125425</strain>
    </source>
</reference>
<evidence type="ECO:0000259" key="3">
    <source>
        <dbReference type="Pfam" id="PF24883"/>
    </source>
</evidence>
<dbReference type="PANTHER" id="PTHR10039">
    <property type="entry name" value="AMELOGENIN"/>
    <property type="match status" value="1"/>
</dbReference>
<dbReference type="InterPro" id="IPR027417">
    <property type="entry name" value="P-loop_NTPase"/>
</dbReference>
<accession>A0A9P4QTL6</accession>
<proteinExistence type="predicted"/>
<sequence>MNSVADRHARFLFQDAIERLQQTVGTTNPQQIPHFANSTLKDMYQACREIEIDMRKRRCVRNMARLKLFLDSMHHYHPVVEVLCNGTPYVSWIWGPMKLIFQIASEYPAAIEKLVSVYSRLGEALPRFDKLSEAFRGNSDFQRRMALIISDIVEFHREAYLFFQKKGWKYFFATLWGNFDRRFSGLLDRFSENCRLLEMEASTTSIVEDLHFRRKMEEEIVKTEKERIISQRQEVLKWLNVQDEEQEDALFKLRESIHAHSCDWIQRKDPIKSWMSIMSNQPVMWLTGKPGAGKSVLSSAIANFVRLDRHSTVLYYFCNIQHSQNTKPAYALSTLTAELIRDNTDLASYVYEAYVAKSQPASNFRIKQLLQELLNALPFTRIIVDGVDELDFEQQQQILDDILPLATTNDLKRICKVLISCRNIATTFSRLRKYPTLDLDKQRTFMDASISSYIKSELAKLCSNMQFENHGAQGVFNEMEHELMEKAEGMFLWVNLVICSLKRHHGIVELRKAVRDLPKGLDAMYSRIMAQILHDQDEQLASIVMTTLSWVVHSVRPLKTFELVGTLCLRSDDDASERRACSWEWLFDTCKPLLTESKSGSVQFMHFTTRE</sequence>
<dbReference type="OrthoDB" id="7464126at2759"/>
<dbReference type="AlphaFoldDB" id="A0A9P4QTL6"/>
<comment type="caution">
    <text evidence="4">The sequence shown here is derived from an EMBL/GenBank/DDBJ whole genome shotgun (WGS) entry which is preliminary data.</text>
</comment>
<evidence type="ECO:0008006" key="6">
    <source>
        <dbReference type="Google" id="ProtNLM"/>
    </source>
</evidence>
<evidence type="ECO:0000313" key="4">
    <source>
        <dbReference type="EMBL" id="KAF2732444.1"/>
    </source>
</evidence>
<evidence type="ECO:0000313" key="5">
    <source>
        <dbReference type="Proteomes" id="UP000799444"/>
    </source>
</evidence>
<organism evidence="4 5">
    <name type="scientific">Polyplosphaeria fusca</name>
    <dbReference type="NCBI Taxonomy" id="682080"/>
    <lineage>
        <taxon>Eukaryota</taxon>
        <taxon>Fungi</taxon>
        <taxon>Dikarya</taxon>
        <taxon>Ascomycota</taxon>
        <taxon>Pezizomycotina</taxon>
        <taxon>Dothideomycetes</taxon>
        <taxon>Pleosporomycetidae</taxon>
        <taxon>Pleosporales</taxon>
        <taxon>Tetraplosphaeriaceae</taxon>
        <taxon>Polyplosphaeria</taxon>
    </lineage>
</organism>
<keyword evidence="5" id="KW-1185">Reference proteome</keyword>
<evidence type="ECO:0000259" key="2">
    <source>
        <dbReference type="Pfam" id="PF24809"/>
    </source>
</evidence>
<keyword evidence="1" id="KW-0677">Repeat</keyword>
<dbReference type="Pfam" id="PF24809">
    <property type="entry name" value="DUF7708"/>
    <property type="match status" value="1"/>
</dbReference>
<dbReference type="EMBL" id="ML996177">
    <property type="protein sequence ID" value="KAF2732444.1"/>
    <property type="molecule type" value="Genomic_DNA"/>
</dbReference>
<dbReference type="SUPFAM" id="SSF52540">
    <property type="entry name" value="P-loop containing nucleoside triphosphate hydrolases"/>
    <property type="match status" value="1"/>
</dbReference>
<dbReference type="Pfam" id="PF24883">
    <property type="entry name" value="NPHP3_N"/>
    <property type="match status" value="1"/>
</dbReference>
<dbReference type="InterPro" id="IPR056125">
    <property type="entry name" value="DUF7708"/>
</dbReference>